<dbReference type="RefSeq" id="WP_222507348.1">
    <property type="nucleotide sequence ID" value="NZ_JAHVJA010000001.1"/>
</dbReference>
<name>A0ABS7NBF6_9RHOB</name>
<dbReference type="InterPro" id="IPR006944">
    <property type="entry name" value="Phage/GTA_portal"/>
</dbReference>
<dbReference type="NCBIfam" id="TIGR01537">
    <property type="entry name" value="portal_HK97"/>
    <property type="match status" value="1"/>
</dbReference>
<reference evidence="1 2" key="1">
    <citation type="submission" date="2021-06" db="EMBL/GenBank/DDBJ databases">
        <title>50 bacteria genomes isolated from Dapeng, Shenzhen, China.</title>
        <authorList>
            <person name="Zheng W."/>
            <person name="Yu S."/>
            <person name="Huang Y."/>
        </authorList>
    </citation>
    <scope>NUCLEOTIDE SEQUENCE [LARGE SCALE GENOMIC DNA]</scope>
    <source>
        <strain evidence="1 2">DP1N14-2</strain>
    </source>
</reference>
<keyword evidence="2" id="KW-1185">Reference proteome</keyword>
<organism evidence="1 2">
    <name type="scientific">Leisingera daeponensis</name>
    <dbReference type="NCBI Taxonomy" id="405746"/>
    <lineage>
        <taxon>Bacteria</taxon>
        <taxon>Pseudomonadati</taxon>
        <taxon>Pseudomonadota</taxon>
        <taxon>Alphaproteobacteria</taxon>
        <taxon>Rhodobacterales</taxon>
        <taxon>Roseobacteraceae</taxon>
        <taxon>Leisingera</taxon>
    </lineage>
</organism>
<dbReference type="Proteomes" id="UP000766629">
    <property type="component" value="Unassembled WGS sequence"/>
</dbReference>
<evidence type="ECO:0000313" key="1">
    <source>
        <dbReference type="EMBL" id="MBY6138535.1"/>
    </source>
</evidence>
<dbReference type="Pfam" id="PF04860">
    <property type="entry name" value="Phage_portal"/>
    <property type="match status" value="1"/>
</dbReference>
<dbReference type="InterPro" id="IPR006427">
    <property type="entry name" value="Portal_HK97"/>
</dbReference>
<dbReference type="EMBL" id="JAHVJA010000001">
    <property type="protein sequence ID" value="MBY6138535.1"/>
    <property type="molecule type" value="Genomic_DNA"/>
</dbReference>
<protein>
    <submittedName>
        <fullName evidence="1">Phage portal protein</fullName>
    </submittedName>
</protein>
<comment type="caution">
    <text evidence="1">The sequence shown here is derived from an EMBL/GenBank/DDBJ whole genome shotgun (WGS) entry which is preliminary data.</text>
</comment>
<sequence>MISRLVKAAVRGVRNELAAGQSGWTDAASAGSVVSVSGAVVSHSTAMTISAAFDCVRKHAQAVASLPLAVYERQSDGSKKRIEPDLAEILTMTPNQNQTSLDYWEGMAAQTILGGNGYSEKLELPGGRLVGLRPLHGVVPQRLPGGGFRYSFIDRGKREYLPASKVFHVRGFGAGDGLGLSAIKYGANAFGAALSADESAGKVFKSGLMASGVVSSEQTLTAEQRAALQKMLEEYRGSTNSGKLMTLEAGLKFQRLQMNPEDVQLLETRRFNVEDVCRWFGVPPVVIGHAAQGQTMWGSGVEAIMLSWMTLGINPALRKIEAQARKDLVPPERRRRWFVEFNREALLQMDSKSKAEFLSKMASSATMTANERRAKLNLPPHPDPSAEQLLAQGAMLPIQDLGKE</sequence>
<evidence type="ECO:0000313" key="2">
    <source>
        <dbReference type="Proteomes" id="UP000766629"/>
    </source>
</evidence>
<accession>A0ABS7NBF6</accession>
<gene>
    <name evidence="1" type="ORF">KUV26_03725</name>
</gene>
<proteinExistence type="predicted"/>